<evidence type="ECO:0000313" key="2">
    <source>
        <dbReference type="EMBL" id="CEL58547.1"/>
    </source>
</evidence>
<evidence type="ECO:0000259" key="1">
    <source>
        <dbReference type="Pfam" id="PF12770"/>
    </source>
</evidence>
<dbReference type="STRING" id="1108050.A0A0B7FQV9"/>
<dbReference type="OrthoDB" id="9991317at2759"/>
<dbReference type="AlphaFoldDB" id="A0A0B7FQV9"/>
<dbReference type="SUPFAM" id="SSF48452">
    <property type="entry name" value="TPR-like"/>
    <property type="match status" value="2"/>
</dbReference>
<dbReference type="PANTHER" id="PTHR19959:SF119">
    <property type="entry name" value="FUNGAL LIPASE-LIKE DOMAIN-CONTAINING PROTEIN"/>
    <property type="match status" value="1"/>
</dbReference>
<keyword evidence="3" id="KW-1185">Reference proteome</keyword>
<dbReference type="PANTHER" id="PTHR19959">
    <property type="entry name" value="KINESIN LIGHT CHAIN"/>
    <property type="match status" value="1"/>
</dbReference>
<reference evidence="2 3" key="1">
    <citation type="submission" date="2014-11" db="EMBL/GenBank/DDBJ databases">
        <authorList>
            <person name="Wibberg Daniel"/>
        </authorList>
    </citation>
    <scope>NUCLEOTIDE SEQUENCE [LARGE SCALE GENOMIC DNA]</scope>
    <source>
        <strain evidence="2">Rhizoctonia solani AG1-IB 7/3/14</strain>
    </source>
</reference>
<dbReference type="Pfam" id="PF12770">
    <property type="entry name" value="CHAT"/>
    <property type="match status" value="1"/>
</dbReference>
<protein>
    <recommendedName>
        <fullName evidence="1">CHAT domain-containing protein</fullName>
    </recommendedName>
</protein>
<organism evidence="2 3">
    <name type="scientific">Thanatephorus cucumeris (strain AG1-IB / isolate 7/3/14)</name>
    <name type="common">Lettuce bottom rot fungus</name>
    <name type="synonym">Rhizoctonia solani</name>
    <dbReference type="NCBI Taxonomy" id="1108050"/>
    <lineage>
        <taxon>Eukaryota</taxon>
        <taxon>Fungi</taxon>
        <taxon>Dikarya</taxon>
        <taxon>Basidiomycota</taxon>
        <taxon>Agaricomycotina</taxon>
        <taxon>Agaricomycetes</taxon>
        <taxon>Cantharellales</taxon>
        <taxon>Ceratobasidiaceae</taxon>
        <taxon>Rhizoctonia</taxon>
        <taxon>Rhizoctonia solani AG-1</taxon>
    </lineage>
</organism>
<dbReference type="EMBL" id="LN679416">
    <property type="protein sequence ID" value="CEL58547.1"/>
    <property type="molecule type" value="Genomic_DNA"/>
</dbReference>
<name>A0A0B7FQV9_THACB</name>
<proteinExistence type="predicted"/>
<dbReference type="Proteomes" id="UP000059188">
    <property type="component" value="Unassembled WGS sequence"/>
</dbReference>
<gene>
    <name evidence="2" type="ORF">RSOLAG1IB_12153</name>
</gene>
<dbReference type="InterPro" id="IPR011990">
    <property type="entry name" value="TPR-like_helical_dom_sf"/>
</dbReference>
<evidence type="ECO:0000313" key="3">
    <source>
        <dbReference type="Proteomes" id="UP000059188"/>
    </source>
</evidence>
<dbReference type="Gene3D" id="1.25.40.10">
    <property type="entry name" value="Tetratricopeptide repeat domain"/>
    <property type="match status" value="3"/>
</dbReference>
<sequence length="1244" mass="139393">MVTVIDEPPKSEGNPIPKHYVLRSLGIGNEPLHDESSDQVLDEEFEPTHEEIRDSFVSLLRRPYEFQDFDDAHLILGRLLSILSDDDPVASLIYGHYDSLCHEHVQRVLDSDNHIYSTPFEIQEEEDAEIAYEIGRGFRDQYNRDGELESLEASVSSMKRAVQLAEETGEELPKYLFGLAEALFELFERFSAVEYLDDGIEHQRRAISLCPRPDPGNLANLGQFLLRRFQVTGQVADLDEAMRTQEQSIDSTTDQTEGAFLRYSSLANSLVVRFEQMGQISDLERAIELFNHTLRLDLETDVRATISHDTANALQLKCIHIVDIDAINQAIKYQDEALLLTTEQNTEKPRRLTSLGYSLQIKFEHLGEIADIRRAISLQHTALELLPKKHILRSNILNDLGRSYFLFFCGSGDFDILENSLSYYDEALRLAPAGTPDRIKYLFNKGHALREKFETQGKLLDIDLAITVYLEAASYTSECHIDRAERLDHLGSAFLARSELLNGVIDLDNAIGYYRGALSIHGSGNRKAQASLNNLGIALRRRFFRLGRYSDIDESIDLFQRAIELSVKPSLTSTLLNSLSVSLWSRYNRTKQVEDMDESITCAERAIALAPQDHPDMPFWLNSFSNSLRTRCVHTGNLDDLDKAINSQKRAVDLIPERHSERPGILRSLGDALRLRRRAEENRSRADLEDEIDAYRKAALSIVGSSHERFEAAYSWAESALFQGASPLEAYKLAFELIPRVVWMGSTIDERYHEVPPISRLTASAVSHAISEGCYSLALEWFEEGRSIVWRQMLGLRTPLDDLRAVDQSLSEKLERVARALDRAGSSKATRSVSKAKSNSLEQAAQAHHRLAEEWDMLLNEVRQVDGFSDFMKAKKASTLMKAAHDGPVVAINMHDPYCDALIIASHGTHLDRVPLPSLSYQKALDAQNKLMRSLSIAGVRDRAERRPVMRQGPPPKDNFKGVLGFLWTDVVRPILEKLQYLDQESGQELPHITWCVTGPLSFLPLHAAGRYADPSPKSRIHNCAISSYSPTISGLIHPPSSLDSFCGILAVGQASTPGLADLPGTKGELESIIKHAKSLRLTQLVDDLATADTVLEALDTHSWVHFACHASQVQDDPTSSAFYLHDNTLDLNTITKRSLRRKAFAFLSACQTATGDLDLPEEAVHLAAGMLMAGYPTVIATMWSIKDNDAPLIAEHIYAELLKDGNPDSTKACRALHRALDVLREKVGETAFVSWVPYIHIGI</sequence>
<accession>A0A0B7FQV9</accession>
<dbReference type="InterPro" id="IPR024983">
    <property type="entry name" value="CHAT_dom"/>
</dbReference>
<feature type="domain" description="CHAT" evidence="1">
    <location>
        <begin position="967"/>
        <end position="1243"/>
    </location>
</feature>